<feature type="domain" description="Peptidase C39-like" evidence="1">
    <location>
        <begin position="102"/>
        <end position="231"/>
    </location>
</feature>
<gene>
    <name evidence="2" type="ordered locus">PSMK_26960</name>
</gene>
<keyword evidence="3" id="KW-1185">Reference proteome</keyword>
<protein>
    <recommendedName>
        <fullName evidence="1">Peptidase C39-like domain-containing protein</fullName>
    </recommendedName>
</protein>
<dbReference type="HOGENOM" id="CLU_1037681_0_0_0"/>
<evidence type="ECO:0000313" key="3">
    <source>
        <dbReference type="Proteomes" id="UP000007881"/>
    </source>
</evidence>
<name>I0IHW7_PHYMF</name>
<evidence type="ECO:0000313" key="2">
    <source>
        <dbReference type="EMBL" id="BAM04855.1"/>
    </source>
</evidence>
<reference evidence="2 3" key="1">
    <citation type="submission" date="2012-02" db="EMBL/GenBank/DDBJ databases">
        <title>Complete genome sequence of Phycisphaera mikurensis NBRC 102666.</title>
        <authorList>
            <person name="Ankai A."/>
            <person name="Hosoyama A."/>
            <person name="Terui Y."/>
            <person name="Sekine M."/>
            <person name="Fukai R."/>
            <person name="Kato Y."/>
            <person name="Nakamura S."/>
            <person name="Yamada-Narita S."/>
            <person name="Kawakoshi A."/>
            <person name="Fukunaga Y."/>
            <person name="Yamazaki S."/>
            <person name="Fujita N."/>
        </authorList>
    </citation>
    <scope>NUCLEOTIDE SEQUENCE [LARGE SCALE GENOMIC DNA]</scope>
    <source>
        <strain evidence="3">NBRC 102666 / KCTC 22515 / FYK2301M01</strain>
    </source>
</reference>
<dbReference type="STRING" id="1142394.PSMK_26960"/>
<dbReference type="OrthoDB" id="9789941at2"/>
<dbReference type="Pfam" id="PF13529">
    <property type="entry name" value="Peptidase_C39_2"/>
    <property type="match status" value="1"/>
</dbReference>
<proteinExistence type="predicted"/>
<dbReference type="AlphaFoldDB" id="I0IHW7"/>
<evidence type="ECO:0000259" key="1">
    <source>
        <dbReference type="Pfam" id="PF13529"/>
    </source>
</evidence>
<dbReference type="InterPro" id="IPR039564">
    <property type="entry name" value="Peptidase_C39-like"/>
</dbReference>
<dbReference type="eggNOG" id="COG3271">
    <property type="taxonomic scope" value="Bacteria"/>
</dbReference>
<sequence length="268" mass="27256">MPLDPGVDRLLLAVEPRGALDDATLQLAVRRAGVWSPWMAVLGPGEAAADRDAVEVDVLRLGSPAEAVRVRSGGLGSVTLGGAGPVRHFGDAAAAGVVAHAVPFLTQRSLPEPMAGRTCCPTSLAMVLGFHGLPRPLPRVAAAVRDPRHDLYGNWLRAAAVATAAGRPAVVRQARSWSVLAGWLRASGPVIASIAYEEGGLPGAVMPQTEGHLLVITGLDGAGGVRVHDPAGVSGEGLTLDAGAFERAWAPHGAVAIVVGARRAGPGA</sequence>
<organism evidence="2 3">
    <name type="scientific">Phycisphaera mikurensis (strain NBRC 102666 / KCTC 22515 / FYK2301M01)</name>
    <dbReference type="NCBI Taxonomy" id="1142394"/>
    <lineage>
        <taxon>Bacteria</taxon>
        <taxon>Pseudomonadati</taxon>
        <taxon>Planctomycetota</taxon>
        <taxon>Phycisphaerae</taxon>
        <taxon>Phycisphaerales</taxon>
        <taxon>Phycisphaeraceae</taxon>
        <taxon>Phycisphaera</taxon>
    </lineage>
</organism>
<dbReference type="Proteomes" id="UP000007881">
    <property type="component" value="Chromosome"/>
</dbReference>
<dbReference type="Gene3D" id="3.90.70.10">
    <property type="entry name" value="Cysteine proteinases"/>
    <property type="match status" value="1"/>
</dbReference>
<dbReference type="EMBL" id="AP012338">
    <property type="protein sequence ID" value="BAM04855.1"/>
    <property type="molecule type" value="Genomic_DNA"/>
</dbReference>
<dbReference type="RefSeq" id="WP_014438068.1">
    <property type="nucleotide sequence ID" value="NC_017080.1"/>
</dbReference>
<accession>I0IHW7</accession>
<dbReference type="KEGG" id="phm:PSMK_26960"/>